<name>A0A5N5WK69_9EURO</name>
<organism evidence="2 3">
    <name type="scientific">Aspergillus leporis</name>
    <dbReference type="NCBI Taxonomy" id="41062"/>
    <lineage>
        <taxon>Eukaryota</taxon>
        <taxon>Fungi</taxon>
        <taxon>Dikarya</taxon>
        <taxon>Ascomycota</taxon>
        <taxon>Pezizomycotina</taxon>
        <taxon>Eurotiomycetes</taxon>
        <taxon>Eurotiomycetidae</taxon>
        <taxon>Eurotiales</taxon>
        <taxon>Aspergillaceae</taxon>
        <taxon>Aspergillus</taxon>
        <taxon>Aspergillus subgen. Circumdati</taxon>
    </lineage>
</organism>
<feature type="transmembrane region" description="Helical" evidence="1">
    <location>
        <begin position="6"/>
        <end position="26"/>
    </location>
</feature>
<protein>
    <submittedName>
        <fullName evidence="2">Uncharacterized protein</fullName>
    </submittedName>
</protein>
<keyword evidence="1" id="KW-0472">Membrane</keyword>
<dbReference type="AlphaFoldDB" id="A0A5N5WK69"/>
<reference evidence="2 3" key="1">
    <citation type="submission" date="2019-04" db="EMBL/GenBank/DDBJ databases">
        <title>Friends and foes A comparative genomics study of 23 Aspergillus species from section Flavi.</title>
        <authorList>
            <consortium name="DOE Joint Genome Institute"/>
            <person name="Kjaerbolling I."/>
            <person name="Vesth T."/>
            <person name="Frisvad J.C."/>
            <person name="Nybo J.L."/>
            <person name="Theobald S."/>
            <person name="Kildgaard S."/>
            <person name="Isbrandt T."/>
            <person name="Kuo A."/>
            <person name="Sato A."/>
            <person name="Lyhne E.K."/>
            <person name="Kogle M.E."/>
            <person name="Wiebenga A."/>
            <person name="Kun R.S."/>
            <person name="Lubbers R.J."/>
            <person name="Makela M.R."/>
            <person name="Barry K."/>
            <person name="Chovatia M."/>
            <person name="Clum A."/>
            <person name="Daum C."/>
            <person name="Haridas S."/>
            <person name="He G."/>
            <person name="LaButti K."/>
            <person name="Lipzen A."/>
            <person name="Mondo S."/>
            <person name="Riley R."/>
            <person name="Salamov A."/>
            <person name="Simmons B.A."/>
            <person name="Magnuson J.K."/>
            <person name="Henrissat B."/>
            <person name="Mortensen U.H."/>
            <person name="Larsen T.O."/>
            <person name="Devries R.P."/>
            <person name="Grigoriev I.V."/>
            <person name="Machida M."/>
            <person name="Baker S.E."/>
            <person name="Andersen M.R."/>
        </authorList>
    </citation>
    <scope>NUCLEOTIDE SEQUENCE [LARGE SCALE GENOMIC DNA]</scope>
    <source>
        <strain evidence="2 3">CBS 151.66</strain>
    </source>
</reference>
<keyword evidence="1" id="KW-0812">Transmembrane</keyword>
<accession>A0A5N5WK69</accession>
<dbReference type="EMBL" id="ML732365">
    <property type="protein sequence ID" value="KAB8068946.1"/>
    <property type="molecule type" value="Genomic_DNA"/>
</dbReference>
<evidence type="ECO:0000313" key="2">
    <source>
        <dbReference type="EMBL" id="KAB8068946.1"/>
    </source>
</evidence>
<gene>
    <name evidence="2" type="ORF">BDV29DRAFT_183707</name>
</gene>
<evidence type="ECO:0000313" key="3">
    <source>
        <dbReference type="Proteomes" id="UP000326565"/>
    </source>
</evidence>
<evidence type="ECO:0000256" key="1">
    <source>
        <dbReference type="SAM" id="Phobius"/>
    </source>
</evidence>
<sequence>MQDETVLYLSIGSFILMLAGLARLLLPMESLSEREILQDGYKKDYSTWKMWTSVYPLHISPIGALPSLRTDKTVDLAIHVHDQYQTEYTEPMCSSPFMRSVQVDLNNHMSKMISH</sequence>
<dbReference type="Proteomes" id="UP000326565">
    <property type="component" value="Unassembled WGS sequence"/>
</dbReference>
<keyword evidence="1" id="KW-1133">Transmembrane helix</keyword>
<keyword evidence="3" id="KW-1185">Reference proteome</keyword>
<proteinExistence type="predicted"/>